<dbReference type="RefSeq" id="WP_066746811.1">
    <property type="nucleotide sequence ID" value="NZ_CALCLR010000032.1"/>
</dbReference>
<dbReference type="GeneID" id="83058645"/>
<accession>A0A1B2I785</accession>
<organism evidence="1 2">
    <name type="scientific">Cloacibacillus porcorum</name>
    <dbReference type="NCBI Taxonomy" id="1197717"/>
    <lineage>
        <taxon>Bacteria</taxon>
        <taxon>Thermotogati</taxon>
        <taxon>Synergistota</taxon>
        <taxon>Synergistia</taxon>
        <taxon>Synergistales</taxon>
        <taxon>Synergistaceae</taxon>
        <taxon>Cloacibacillus</taxon>
    </lineage>
</organism>
<protein>
    <submittedName>
        <fullName evidence="1">Uncharacterized protein</fullName>
    </submittedName>
</protein>
<dbReference type="Proteomes" id="UP000093044">
    <property type="component" value="Chromosome"/>
</dbReference>
<evidence type="ECO:0000313" key="1">
    <source>
        <dbReference type="EMBL" id="ANZ45813.1"/>
    </source>
</evidence>
<keyword evidence="2" id="KW-1185">Reference proteome</keyword>
<evidence type="ECO:0000313" key="2">
    <source>
        <dbReference type="Proteomes" id="UP000093044"/>
    </source>
</evidence>
<name>A0A1B2I785_9BACT</name>
<reference evidence="1" key="1">
    <citation type="submission" date="2016-08" db="EMBL/GenBank/DDBJ databases">
        <title>Complete genome of Cloacibacillus porcorum.</title>
        <authorList>
            <person name="Looft T."/>
            <person name="Bayles D.O."/>
            <person name="Alt D.P."/>
        </authorList>
    </citation>
    <scope>NUCLEOTIDE SEQUENCE [LARGE SCALE GENOMIC DNA]</scope>
    <source>
        <strain evidence="1">CL-84</strain>
    </source>
</reference>
<sequence>MAQYMHLGVPVKTPQPNEVYSPEMKLFLTDPKDHPYQYECLRFEPDSTMPEDLKNYPHVAYKVDDLNGELAKCEKIVLPVTPVDEKTKIAFAWRDGVLFELMECAD</sequence>
<dbReference type="OrthoDB" id="286825at2"/>
<gene>
    <name evidence="1" type="ORF">BED41_12395</name>
</gene>
<dbReference type="KEGG" id="cpor:BED41_12395"/>
<dbReference type="AlphaFoldDB" id="A0A1B2I785"/>
<proteinExistence type="predicted"/>
<dbReference type="EMBL" id="CP016757">
    <property type="protein sequence ID" value="ANZ45813.1"/>
    <property type="molecule type" value="Genomic_DNA"/>
</dbReference>
<dbReference type="STRING" id="1197717.BED41_12395"/>